<evidence type="ECO:0000313" key="5">
    <source>
        <dbReference type="EMBL" id="CAF4043004.1"/>
    </source>
</evidence>
<proteinExistence type="predicted"/>
<dbReference type="EMBL" id="CAJOBA010018965">
    <property type="protein sequence ID" value="CAF3902056.1"/>
    <property type="molecule type" value="Genomic_DNA"/>
</dbReference>
<evidence type="ECO:0000313" key="6">
    <source>
        <dbReference type="Proteomes" id="UP000663829"/>
    </source>
</evidence>
<dbReference type="EMBL" id="CAJNOQ010010874">
    <property type="protein sequence ID" value="CAF1263344.1"/>
    <property type="molecule type" value="Genomic_DNA"/>
</dbReference>
<dbReference type="Proteomes" id="UP000677228">
    <property type="component" value="Unassembled WGS sequence"/>
</dbReference>
<dbReference type="Proteomes" id="UP000682733">
    <property type="component" value="Unassembled WGS sequence"/>
</dbReference>
<dbReference type="EMBL" id="CAJNOK010010793">
    <property type="protein sequence ID" value="CAF1124944.1"/>
    <property type="molecule type" value="Genomic_DNA"/>
</dbReference>
<accession>A0A815AY52</accession>
<dbReference type="EMBL" id="CAJOBC010019702">
    <property type="protein sequence ID" value="CAF4043004.1"/>
    <property type="molecule type" value="Genomic_DNA"/>
</dbReference>
<dbReference type="Proteomes" id="UP000663829">
    <property type="component" value="Unassembled WGS sequence"/>
</dbReference>
<dbReference type="AlphaFoldDB" id="A0A815AY52"/>
<dbReference type="Proteomes" id="UP000681722">
    <property type="component" value="Unassembled WGS sequence"/>
</dbReference>
<feature type="region of interest" description="Disordered" evidence="1">
    <location>
        <begin position="16"/>
        <end position="109"/>
    </location>
</feature>
<sequence>MKQMTTILLEKFATGPGFDTVENCHASRCRARGRRCESRKRRREGRRKRRGDRRKRHDGRRKRRGGRRKRREGRRKRREGRERRRGIMKHSSPGQPHAAVFVTKSEKQN</sequence>
<organism evidence="3 6">
    <name type="scientific">Didymodactylos carnosus</name>
    <dbReference type="NCBI Taxonomy" id="1234261"/>
    <lineage>
        <taxon>Eukaryota</taxon>
        <taxon>Metazoa</taxon>
        <taxon>Spiralia</taxon>
        <taxon>Gnathifera</taxon>
        <taxon>Rotifera</taxon>
        <taxon>Eurotatoria</taxon>
        <taxon>Bdelloidea</taxon>
        <taxon>Philodinida</taxon>
        <taxon>Philodinidae</taxon>
        <taxon>Didymodactylos</taxon>
    </lineage>
</organism>
<evidence type="ECO:0000313" key="2">
    <source>
        <dbReference type="EMBL" id="CAF1124944.1"/>
    </source>
</evidence>
<protein>
    <submittedName>
        <fullName evidence="3">Uncharacterized protein</fullName>
    </submittedName>
</protein>
<evidence type="ECO:0000313" key="3">
    <source>
        <dbReference type="EMBL" id="CAF1263344.1"/>
    </source>
</evidence>
<evidence type="ECO:0000256" key="1">
    <source>
        <dbReference type="SAM" id="MobiDB-lite"/>
    </source>
</evidence>
<keyword evidence="6" id="KW-1185">Reference proteome</keyword>
<feature type="compositionally biased region" description="Basic residues" evidence="1">
    <location>
        <begin position="27"/>
        <end position="88"/>
    </location>
</feature>
<gene>
    <name evidence="3" type="ORF">GPM918_LOCUS26718</name>
    <name evidence="2" type="ORF">OVA965_LOCUS20362</name>
    <name evidence="5" type="ORF">SRO942_LOCUS26919</name>
    <name evidence="4" type="ORF">TMI583_LOCUS20715</name>
</gene>
<name>A0A815AY52_9BILA</name>
<comment type="caution">
    <text evidence="3">The sequence shown here is derived from an EMBL/GenBank/DDBJ whole genome shotgun (WGS) entry which is preliminary data.</text>
</comment>
<evidence type="ECO:0000313" key="4">
    <source>
        <dbReference type="EMBL" id="CAF3902056.1"/>
    </source>
</evidence>
<reference evidence="3" key="1">
    <citation type="submission" date="2021-02" db="EMBL/GenBank/DDBJ databases">
        <authorList>
            <person name="Nowell W R."/>
        </authorList>
    </citation>
    <scope>NUCLEOTIDE SEQUENCE</scope>
</reference>